<accession>A0A2M7SEY9</accession>
<dbReference type="Pfam" id="PF01208">
    <property type="entry name" value="URO-D"/>
    <property type="match status" value="1"/>
</dbReference>
<dbReference type="InterPro" id="IPR038071">
    <property type="entry name" value="UROD/MetE-like_sf"/>
</dbReference>
<name>A0A2M7SEY9_9BACT</name>
<proteinExistence type="predicted"/>
<gene>
    <name evidence="2" type="ORF">COY52_01150</name>
</gene>
<comment type="caution">
    <text evidence="2">The sequence shown here is derived from an EMBL/GenBank/DDBJ whole genome shotgun (WGS) entry which is preliminary data.</text>
</comment>
<dbReference type="Proteomes" id="UP000229307">
    <property type="component" value="Unassembled WGS sequence"/>
</dbReference>
<dbReference type="InterPro" id="IPR000257">
    <property type="entry name" value="Uroporphyrinogen_deCOase"/>
</dbReference>
<reference evidence="3" key="1">
    <citation type="submission" date="2017-09" db="EMBL/GenBank/DDBJ databases">
        <title>Depth-based differentiation of microbial function through sediment-hosted aquifers and enrichment of novel symbionts in the deep terrestrial subsurface.</title>
        <authorList>
            <person name="Probst A.J."/>
            <person name="Ladd B."/>
            <person name="Jarett J.K."/>
            <person name="Geller-Mcgrath D.E."/>
            <person name="Sieber C.M.K."/>
            <person name="Emerson J.B."/>
            <person name="Anantharaman K."/>
            <person name="Thomas B.C."/>
            <person name="Malmstrom R."/>
            <person name="Stieglmeier M."/>
            <person name="Klingl A."/>
            <person name="Woyke T."/>
            <person name="Ryan C.M."/>
            <person name="Banfield J.F."/>
        </authorList>
    </citation>
    <scope>NUCLEOTIDE SEQUENCE [LARGE SCALE GENOMIC DNA]</scope>
</reference>
<dbReference type="AlphaFoldDB" id="A0A2M7SEY9"/>
<dbReference type="SUPFAM" id="SSF51726">
    <property type="entry name" value="UROD/MetE-like"/>
    <property type="match status" value="1"/>
</dbReference>
<dbReference type="PANTHER" id="PTHR47099:SF1">
    <property type="entry name" value="METHYLCOBAMIDE:COM METHYLTRANSFERASE MTBA"/>
    <property type="match status" value="1"/>
</dbReference>
<protein>
    <recommendedName>
        <fullName evidence="1">Uroporphyrinogen decarboxylase (URO-D) domain-containing protein</fullName>
    </recommendedName>
</protein>
<dbReference type="Gene3D" id="3.20.20.210">
    <property type="match status" value="1"/>
</dbReference>
<dbReference type="EMBL" id="PFMR01000036">
    <property type="protein sequence ID" value="PIZ18102.1"/>
    <property type="molecule type" value="Genomic_DNA"/>
</dbReference>
<evidence type="ECO:0000313" key="3">
    <source>
        <dbReference type="Proteomes" id="UP000229307"/>
    </source>
</evidence>
<organism evidence="2 3">
    <name type="scientific">Candidatus Desantisbacteria bacterium CG_4_10_14_0_8_um_filter_48_22</name>
    <dbReference type="NCBI Taxonomy" id="1974543"/>
    <lineage>
        <taxon>Bacteria</taxon>
        <taxon>Candidatus Desantisiibacteriota</taxon>
    </lineage>
</organism>
<sequence length="337" mass="39173">MTGRERVLKALKFEAPDRIPIMHCALPAAYYAHDQALVDMFNKKYPHDFGPPVHGIPPKESLPPEYKYGQHYDGWGTLWGNEQEGMHGQVLKVPLGDWGKLKSLKLPPLPSEEDVLRNRDAVKKHKEEYFYFAGPYGLGNLFERLQFLRGYENLMMDFMEKPKEIYELMDMLLDYMLRGTRLVLLLEPDCVAYSDDWGTQVQLIINPREWRHFFKPRYKKLFDMVRGAGAYTHFHSDGMIMEIIPDFMEIGLNILNPQFSCMDLEKLAALTRKRLVILSDIDRQHFLPFGKPAEVRDYTRRVVKTFDAKNGGFIGRGEIAKDVPIENADAMYAAFWE</sequence>
<dbReference type="GO" id="GO:0004853">
    <property type="term" value="F:uroporphyrinogen decarboxylase activity"/>
    <property type="evidence" value="ECO:0007669"/>
    <property type="project" value="InterPro"/>
</dbReference>
<evidence type="ECO:0000259" key="1">
    <source>
        <dbReference type="Pfam" id="PF01208"/>
    </source>
</evidence>
<dbReference type="PANTHER" id="PTHR47099">
    <property type="entry name" value="METHYLCOBAMIDE:COM METHYLTRANSFERASE MTBA"/>
    <property type="match status" value="1"/>
</dbReference>
<evidence type="ECO:0000313" key="2">
    <source>
        <dbReference type="EMBL" id="PIZ18102.1"/>
    </source>
</evidence>
<feature type="domain" description="Uroporphyrinogen decarboxylase (URO-D)" evidence="1">
    <location>
        <begin position="149"/>
        <end position="334"/>
    </location>
</feature>
<dbReference type="GO" id="GO:0006779">
    <property type="term" value="P:porphyrin-containing compound biosynthetic process"/>
    <property type="evidence" value="ECO:0007669"/>
    <property type="project" value="InterPro"/>
</dbReference>
<dbReference type="InterPro" id="IPR052024">
    <property type="entry name" value="Methanogen_methyltrans"/>
</dbReference>